<dbReference type="InterPro" id="IPR040198">
    <property type="entry name" value="Fido_containing"/>
</dbReference>
<sequence>MNKRQNAIYEFIKDNPGSTRSAVADYISKIHPGKNSRPTILRDIDLLLTEEKIHKSGSGRGTVYFANIDVEAYFAIEPDKRKLKSENFNFDIWADIRNMLNSNELAELDLLNEQYRKNISELSPASLKREIERLTIEFAWKSSKIEGNTYTLLDTERLIKEKIEAEGNDKSEAIMILNHKTAVDFIFDQPKLFENLTAAKIEHVHKLLTGDLEIGAGIRRKRIGITGTNYSPLDNQFQIKEALEKLTSFINELKHPLEKALAAVLMISYIQPFEDGNKRTARTIGNAILLAFNYCPLSYRSVDEIEYKKGMLLFYEQNDFKYFRKIFTEQFKMAVEKYF</sequence>
<dbReference type="PANTHER" id="PTHR13504">
    <property type="entry name" value="FIDO DOMAIN-CONTAINING PROTEIN DDB_G0283145"/>
    <property type="match status" value="1"/>
</dbReference>
<protein>
    <recommendedName>
        <fullName evidence="3">Fido domain-containing protein</fullName>
    </recommendedName>
</protein>
<organism evidence="4">
    <name type="scientific">uncultured bacterium contig00078</name>
    <dbReference type="NCBI Taxonomy" id="1181556"/>
    <lineage>
        <taxon>Bacteria</taxon>
        <taxon>environmental samples</taxon>
    </lineage>
</organism>
<reference evidence="4" key="1">
    <citation type="submission" date="2012-03" db="EMBL/GenBank/DDBJ databases">
        <title>Functional metagenomics reveals considerable lignocellulase gene clusters in the gut microbiome of a wood-feeding higher termite.</title>
        <authorList>
            <person name="Liu N."/>
        </authorList>
    </citation>
    <scope>NUCLEOTIDE SEQUENCE</scope>
</reference>
<evidence type="ECO:0000256" key="1">
    <source>
        <dbReference type="PIRSR" id="PIRSR640198-2"/>
    </source>
</evidence>
<dbReference type="AlphaFoldDB" id="A0A806KNV1"/>
<dbReference type="PROSITE" id="PS51459">
    <property type="entry name" value="FIDO"/>
    <property type="match status" value="1"/>
</dbReference>
<evidence type="ECO:0000259" key="3">
    <source>
        <dbReference type="PROSITE" id="PS51459"/>
    </source>
</evidence>
<dbReference type="PANTHER" id="PTHR13504:SF38">
    <property type="entry name" value="FIDO DOMAIN-CONTAINING PROTEIN"/>
    <property type="match status" value="1"/>
</dbReference>
<keyword evidence="1" id="KW-0547">Nucleotide-binding</keyword>
<evidence type="ECO:0000256" key="2">
    <source>
        <dbReference type="PIRSR" id="PIRSR640198-3"/>
    </source>
</evidence>
<proteinExistence type="predicted"/>
<keyword evidence="1" id="KW-0067">ATP-binding</keyword>
<evidence type="ECO:0000313" key="4">
    <source>
        <dbReference type="EMBL" id="AGS53891.1"/>
    </source>
</evidence>
<dbReference type="SUPFAM" id="SSF140931">
    <property type="entry name" value="Fic-like"/>
    <property type="match status" value="1"/>
</dbReference>
<dbReference type="InterPro" id="IPR036597">
    <property type="entry name" value="Fido-like_dom_sf"/>
</dbReference>
<dbReference type="Gene3D" id="1.10.3290.10">
    <property type="entry name" value="Fido-like domain"/>
    <property type="match status" value="1"/>
</dbReference>
<name>A0A806KNV1_9BACT</name>
<feature type="binding site" evidence="1">
    <location>
        <begin position="275"/>
        <end position="282"/>
    </location>
    <ligand>
        <name>ATP</name>
        <dbReference type="ChEBI" id="CHEBI:30616"/>
    </ligand>
</feature>
<dbReference type="InterPro" id="IPR003812">
    <property type="entry name" value="Fido"/>
</dbReference>
<dbReference type="EMBL" id="JQ844260">
    <property type="protein sequence ID" value="AGS53891.1"/>
    <property type="molecule type" value="Genomic_DNA"/>
</dbReference>
<accession>A0A806KNV1</accession>
<feature type="site" description="Important for autoinhibition of adenylyltransferase activity" evidence="2">
    <location>
        <position position="146"/>
    </location>
</feature>
<dbReference type="GO" id="GO:0005524">
    <property type="term" value="F:ATP binding"/>
    <property type="evidence" value="ECO:0007669"/>
    <property type="project" value="UniProtKB-KW"/>
</dbReference>
<dbReference type="Pfam" id="PF02661">
    <property type="entry name" value="Fic"/>
    <property type="match status" value="1"/>
</dbReference>
<feature type="domain" description="Fido" evidence="3">
    <location>
        <begin position="196"/>
        <end position="329"/>
    </location>
</feature>